<organism evidence="2 3">
    <name type="scientific">Vibrio astriarenae</name>
    <dbReference type="NCBI Taxonomy" id="1481923"/>
    <lineage>
        <taxon>Bacteria</taxon>
        <taxon>Pseudomonadati</taxon>
        <taxon>Pseudomonadota</taxon>
        <taxon>Gammaproteobacteria</taxon>
        <taxon>Vibrionales</taxon>
        <taxon>Vibrionaceae</taxon>
        <taxon>Vibrio</taxon>
    </lineage>
</organism>
<feature type="chain" id="PRO_5031141244" evidence="1">
    <location>
        <begin position="25"/>
        <end position="93"/>
    </location>
</feature>
<reference evidence="2 3" key="1">
    <citation type="submission" date="2020-01" db="EMBL/GenBank/DDBJ databases">
        <title>Whole genome and functional gene identification of agarase of Vibrio HN897.</title>
        <authorList>
            <person name="Liu Y."/>
            <person name="Zhao Z."/>
        </authorList>
    </citation>
    <scope>NUCLEOTIDE SEQUENCE [LARGE SCALE GENOMIC DNA]</scope>
    <source>
        <strain evidence="2 3">HN897</strain>
    </source>
</reference>
<dbReference type="EMBL" id="CP047476">
    <property type="protein sequence ID" value="QIA65052.1"/>
    <property type="molecule type" value="Genomic_DNA"/>
</dbReference>
<dbReference type="RefSeq" id="WP_164649951.1">
    <property type="nucleotide sequence ID" value="NZ_CP047476.1"/>
</dbReference>
<keyword evidence="1" id="KW-0732">Signal</keyword>
<feature type="signal peptide" evidence="1">
    <location>
        <begin position="1"/>
        <end position="24"/>
    </location>
</feature>
<proteinExistence type="predicted"/>
<accession>A0A7Z2T667</accession>
<keyword evidence="3" id="KW-1185">Reference proteome</keyword>
<evidence type="ECO:0000313" key="3">
    <source>
        <dbReference type="Proteomes" id="UP000464262"/>
    </source>
</evidence>
<dbReference type="Proteomes" id="UP000464262">
    <property type="component" value="Chromosome 2"/>
</dbReference>
<gene>
    <name evidence="2" type="ORF">GT360_15935</name>
</gene>
<evidence type="ECO:0000256" key="1">
    <source>
        <dbReference type="SAM" id="SignalP"/>
    </source>
</evidence>
<dbReference type="KEGG" id="vas:GT360_15935"/>
<sequence>MFKSVLVLATIMLISGFTANEVYADTLVVSNSNSGFGHCKQTLSMDVLSMDTPEATVEHVKALIAQFQIEGDTLILVPSTEEGITEVTVRDCL</sequence>
<protein>
    <submittedName>
        <fullName evidence="2">Uncharacterized protein</fullName>
    </submittedName>
</protein>
<evidence type="ECO:0000313" key="2">
    <source>
        <dbReference type="EMBL" id="QIA65052.1"/>
    </source>
</evidence>
<name>A0A7Z2T667_9VIBR</name>
<dbReference type="AlphaFoldDB" id="A0A7Z2T667"/>